<sequence>MMETALVIGIVLIAATGLLWSFQRNLTSNKTTCSCGHGGSCGNECSSGRSGSCCNDLLNNADAPGSTFDEEKYGSYSSGKIR</sequence>
<gene>
    <name evidence="2" type="ordered locus">Desti_4964</name>
</gene>
<reference evidence="3" key="1">
    <citation type="submission" date="2012-06" db="EMBL/GenBank/DDBJ databases">
        <title>Complete sequence of chromosome of Desulfomonile tiedjei DSM 6799.</title>
        <authorList>
            <person name="Lucas S."/>
            <person name="Copeland A."/>
            <person name="Lapidus A."/>
            <person name="Glavina del Rio T."/>
            <person name="Dalin E."/>
            <person name="Tice H."/>
            <person name="Bruce D."/>
            <person name="Goodwin L."/>
            <person name="Pitluck S."/>
            <person name="Peters L."/>
            <person name="Ovchinnikova G."/>
            <person name="Zeytun A."/>
            <person name="Lu M."/>
            <person name="Kyrpides N."/>
            <person name="Mavromatis K."/>
            <person name="Ivanova N."/>
            <person name="Brettin T."/>
            <person name="Detter J.C."/>
            <person name="Han C."/>
            <person name="Larimer F."/>
            <person name="Land M."/>
            <person name="Hauser L."/>
            <person name="Markowitz V."/>
            <person name="Cheng J.-F."/>
            <person name="Hugenholtz P."/>
            <person name="Woyke T."/>
            <person name="Wu D."/>
            <person name="Spring S."/>
            <person name="Schroeder M."/>
            <person name="Brambilla E."/>
            <person name="Klenk H.-P."/>
            <person name="Eisen J.A."/>
        </authorList>
    </citation>
    <scope>NUCLEOTIDE SEQUENCE [LARGE SCALE GENOMIC DNA]</scope>
    <source>
        <strain evidence="3">ATCC 49306 / DSM 6799 / DCB-1</strain>
    </source>
</reference>
<evidence type="ECO:0000313" key="2">
    <source>
        <dbReference type="EMBL" id="AFM27578.1"/>
    </source>
</evidence>
<dbReference type="KEGG" id="dti:Desti_4964"/>
<proteinExistence type="predicted"/>
<dbReference type="AlphaFoldDB" id="I4CDD7"/>
<evidence type="ECO:0000256" key="1">
    <source>
        <dbReference type="SAM" id="MobiDB-lite"/>
    </source>
</evidence>
<protein>
    <recommendedName>
        <fullName evidence="4">FeoB-associated Cys-rich membrane protein</fullName>
    </recommendedName>
</protein>
<dbReference type="HOGENOM" id="CLU_2552787_0_0_7"/>
<feature type="region of interest" description="Disordered" evidence="1">
    <location>
        <begin position="62"/>
        <end position="82"/>
    </location>
</feature>
<keyword evidence="3" id="KW-1185">Reference proteome</keyword>
<dbReference type="EMBL" id="CP003360">
    <property type="protein sequence ID" value="AFM27578.1"/>
    <property type="molecule type" value="Genomic_DNA"/>
</dbReference>
<evidence type="ECO:0008006" key="4">
    <source>
        <dbReference type="Google" id="ProtNLM"/>
    </source>
</evidence>
<evidence type="ECO:0000313" key="3">
    <source>
        <dbReference type="Proteomes" id="UP000006055"/>
    </source>
</evidence>
<accession>I4CDD7</accession>
<dbReference type="Proteomes" id="UP000006055">
    <property type="component" value="Chromosome"/>
</dbReference>
<name>I4CDD7_DESTA</name>
<dbReference type="RefSeq" id="WP_014812683.1">
    <property type="nucleotide sequence ID" value="NC_018025.1"/>
</dbReference>
<dbReference type="STRING" id="706587.Desti_4964"/>
<organism evidence="2 3">
    <name type="scientific">Desulfomonile tiedjei (strain ATCC 49306 / DSM 6799 / DCB-1)</name>
    <dbReference type="NCBI Taxonomy" id="706587"/>
    <lineage>
        <taxon>Bacteria</taxon>
        <taxon>Pseudomonadati</taxon>
        <taxon>Thermodesulfobacteriota</taxon>
        <taxon>Desulfomonilia</taxon>
        <taxon>Desulfomonilales</taxon>
        <taxon>Desulfomonilaceae</taxon>
        <taxon>Desulfomonile</taxon>
    </lineage>
</organism>